<evidence type="ECO:0000313" key="1">
    <source>
        <dbReference type="EMBL" id="AYP68340.1"/>
    </source>
</evidence>
<name>A0A3G3BW14_9CAUD</name>
<organism evidence="1 2">
    <name type="scientific">Bacillus phage vB_BcoS-136</name>
    <dbReference type="NCBI Taxonomy" id="2419619"/>
    <lineage>
        <taxon>Viruses</taxon>
        <taxon>Duplodnaviria</taxon>
        <taxon>Heunggongvirae</taxon>
        <taxon>Uroviricota</taxon>
        <taxon>Caudoviricetes</taxon>
        <taxon>Heleneionescovirinae</taxon>
        <taxon>Kenyattavirus</taxon>
        <taxon>Kenyattavirus kv136</taxon>
    </lineage>
</organism>
<sequence>MRCEICRKSKVILFGYGGKELCLPCKRKKEKENDRQKFPFYKRSGYMKRKRYRYILCGVVSGTDKIKYFRLIGASNMKSDYKHVAIRVNIPNDLELEKWSCDTYSTTDDERTLDELGYDVLIWYEKDKKWKIHNELKGTNPCDVPFRLGRD</sequence>
<keyword evidence="2" id="KW-1185">Reference proteome</keyword>
<protein>
    <submittedName>
        <fullName evidence="1">Uncharacterized protein</fullName>
    </submittedName>
</protein>
<dbReference type="EMBL" id="MH884508">
    <property type="protein sequence ID" value="AYP68340.1"/>
    <property type="molecule type" value="Genomic_DNA"/>
</dbReference>
<reference evidence="1 2" key="1">
    <citation type="submission" date="2018-09" db="EMBL/GenBank/DDBJ databases">
        <title>Comparative Genomic Analysis of Eight Novel Haloalkaliphilic Bacteriophages from Lake Elmenteita, Kenya.</title>
        <authorList>
            <person name="Akhwale J.K."/>
        </authorList>
    </citation>
    <scope>NUCLEOTIDE SEQUENCE [LARGE SCALE GENOMIC DNA]</scope>
</reference>
<evidence type="ECO:0000313" key="2">
    <source>
        <dbReference type="Proteomes" id="UP000274199"/>
    </source>
</evidence>
<proteinExistence type="predicted"/>
<gene>
    <name evidence="1" type="ORF">vBBcoS136_00226</name>
</gene>
<dbReference type="Proteomes" id="UP000274199">
    <property type="component" value="Segment"/>
</dbReference>
<accession>A0A3G3BW14</accession>